<dbReference type="InterPro" id="IPR016162">
    <property type="entry name" value="Ald_DH_N"/>
</dbReference>
<evidence type="ECO:0000259" key="3">
    <source>
        <dbReference type="Pfam" id="PF00171"/>
    </source>
</evidence>
<dbReference type="Gene3D" id="3.40.605.10">
    <property type="entry name" value="Aldehyde Dehydrogenase, Chain A, domain 1"/>
    <property type="match status" value="2"/>
</dbReference>
<reference evidence="5" key="1">
    <citation type="journal article" date="2017" name="Genome Biol.">
        <title>Comparative genomics reveals high biological diversity and specific adaptations in the industrially and medically important fungal genus Aspergillus.</title>
        <authorList>
            <person name="de Vries R.P."/>
            <person name="Riley R."/>
            <person name="Wiebenga A."/>
            <person name="Aguilar-Osorio G."/>
            <person name="Amillis S."/>
            <person name="Uchima C.A."/>
            <person name="Anderluh G."/>
            <person name="Asadollahi M."/>
            <person name="Askin M."/>
            <person name="Barry K."/>
            <person name="Battaglia E."/>
            <person name="Bayram O."/>
            <person name="Benocci T."/>
            <person name="Braus-Stromeyer S.A."/>
            <person name="Caldana C."/>
            <person name="Canovas D."/>
            <person name="Cerqueira G.C."/>
            <person name="Chen F."/>
            <person name="Chen W."/>
            <person name="Choi C."/>
            <person name="Clum A."/>
            <person name="Dos Santos R.A."/>
            <person name="Damasio A.R."/>
            <person name="Diallinas G."/>
            <person name="Emri T."/>
            <person name="Fekete E."/>
            <person name="Flipphi M."/>
            <person name="Freyberg S."/>
            <person name="Gallo A."/>
            <person name="Gournas C."/>
            <person name="Habgood R."/>
            <person name="Hainaut M."/>
            <person name="Harispe M.L."/>
            <person name="Henrissat B."/>
            <person name="Hilden K.S."/>
            <person name="Hope R."/>
            <person name="Hossain A."/>
            <person name="Karabika E."/>
            <person name="Karaffa L."/>
            <person name="Karanyi Z."/>
            <person name="Krasevec N."/>
            <person name="Kuo A."/>
            <person name="Kusch H."/>
            <person name="LaButti K."/>
            <person name="Lagendijk E.L."/>
            <person name="Lapidus A."/>
            <person name="Levasseur A."/>
            <person name="Lindquist E."/>
            <person name="Lipzen A."/>
            <person name="Logrieco A.F."/>
            <person name="MacCabe A."/>
            <person name="Maekelae M.R."/>
            <person name="Malavazi I."/>
            <person name="Melin P."/>
            <person name="Meyer V."/>
            <person name="Mielnichuk N."/>
            <person name="Miskei M."/>
            <person name="Molnar A.P."/>
            <person name="Mule G."/>
            <person name="Ngan C.Y."/>
            <person name="Orejas M."/>
            <person name="Orosz E."/>
            <person name="Ouedraogo J.P."/>
            <person name="Overkamp K.M."/>
            <person name="Park H.-S."/>
            <person name="Perrone G."/>
            <person name="Piumi F."/>
            <person name="Punt P.J."/>
            <person name="Ram A.F."/>
            <person name="Ramon A."/>
            <person name="Rauscher S."/>
            <person name="Record E."/>
            <person name="Riano-Pachon D.M."/>
            <person name="Robert V."/>
            <person name="Roehrig J."/>
            <person name="Ruller R."/>
            <person name="Salamov A."/>
            <person name="Salih N.S."/>
            <person name="Samson R.A."/>
            <person name="Sandor E."/>
            <person name="Sanguinetti M."/>
            <person name="Schuetze T."/>
            <person name="Sepcic K."/>
            <person name="Shelest E."/>
            <person name="Sherlock G."/>
            <person name="Sophianopoulou V."/>
            <person name="Squina F.M."/>
            <person name="Sun H."/>
            <person name="Susca A."/>
            <person name="Todd R.B."/>
            <person name="Tsang A."/>
            <person name="Unkles S.E."/>
            <person name="van de Wiele N."/>
            <person name="van Rossen-Uffink D."/>
            <person name="Oliveira J.V."/>
            <person name="Vesth T.C."/>
            <person name="Visser J."/>
            <person name="Yu J.-H."/>
            <person name="Zhou M."/>
            <person name="Andersen M.R."/>
            <person name="Archer D.B."/>
            <person name="Baker S.E."/>
            <person name="Benoit I."/>
            <person name="Brakhage A.A."/>
            <person name="Braus G.H."/>
            <person name="Fischer R."/>
            <person name="Frisvad J.C."/>
            <person name="Goldman G.H."/>
            <person name="Houbraken J."/>
            <person name="Oakley B."/>
            <person name="Pocsi I."/>
            <person name="Scazzocchio C."/>
            <person name="Seiboth B."/>
            <person name="vanKuyk P.A."/>
            <person name="Wortman J."/>
            <person name="Dyer P.S."/>
            <person name="Grigoriev I.V."/>
        </authorList>
    </citation>
    <scope>NUCLEOTIDE SEQUENCE [LARGE SCALE GENOMIC DNA]</scope>
    <source>
        <strain evidence="5">CBS 583.65</strain>
    </source>
</reference>
<organism evidence="4 5">
    <name type="scientific">Aspergillus versicolor CBS 583.65</name>
    <dbReference type="NCBI Taxonomy" id="1036611"/>
    <lineage>
        <taxon>Eukaryota</taxon>
        <taxon>Fungi</taxon>
        <taxon>Dikarya</taxon>
        <taxon>Ascomycota</taxon>
        <taxon>Pezizomycotina</taxon>
        <taxon>Eurotiomycetes</taxon>
        <taxon>Eurotiomycetidae</taxon>
        <taxon>Eurotiales</taxon>
        <taxon>Aspergillaceae</taxon>
        <taxon>Aspergillus</taxon>
        <taxon>Aspergillus subgen. Nidulantes</taxon>
    </lineage>
</organism>
<comment type="similarity">
    <text evidence="1">Belongs to the aldehyde dehydrogenase family.</text>
</comment>
<dbReference type="InterPro" id="IPR016161">
    <property type="entry name" value="Ald_DH/histidinol_DH"/>
</dbReference>
<keyword evidence="2" id="KW-0520">NAD</keyword>
<dbReference type="InterPro" id="IPR016163">
    <property type="entry name" value="Ald_DH_C"/>
</dbReference>
<protein>
    <recommendedName>
        <fullName evidence="3">Aldehyde dehydrogenase domain-containing protein</fullName>
    </recommendedName>
</protein>
<dbReference type="VEuPathDB" id="FungiDB:ASPVEDRAFT_33953"/>
<dbReference type="AlphaFoldDB" id="A0A1L9Q234"/>
<dbReference type="GO" id="GO:0016620">
    <property type="term" value="F:oxidoreductase activity, acting on the aldehyde or oxo group of donors, NAD or NADP as acceptor"/>
    <property type="evidence" value="ECO:0007669"/>
    <property type="project" value="InterPro"/>
</dbReference>
<evidence type="ECO:0000313" key="4">
    <source>
        <dbReference type="EMBL" id="OJJ07762.1"/>
    </source>
</evidence>
<dbReference type="SUPFAM" id="SSF53720">
    <property type="entry name" value="ALDH-like"/>
    <property type="match status" value="2"/>
</dbReference>
<dbReference type="GeneID" id="63726317"/>
<evidence type="ECO:0000313" key="5">
    <source>
        <dbReference type="Proteomes" id="UP000184073"/>
    </source>
</evidence>
<dbReference type="EMBL" id="KV878138">
    <property type="protein sequence ID" value="OJJ07762.1"/>
    <property type="molecule type" value="Genomic_DNA"/>
</dbReference>
<keyword evidence="5" id="KW-1185">Reference proteome</keyword>
<dbReference type="PANTHER" id="PTHR42986">
    <property type="entry name" value="BENZALDEHYDE DEHYDROGENASE YFMT"/>
    <property type="match status" value="1"/>
</dbReference>
<dbReference type="Proteomes" id="UP000184073">
    <property type="component" value="Unassembled WGS sequence"/>
</dbReference>
<dbReference type="InterPro" id="IPR015590">
    <property type="entry name" value="Aldehyde_DH_dom"/>
</dbReference>
<dbReference type="Gene3D" id="3.40.309.10">
    <property type="entry name" value="Aldehyde Dehydrogenase, Chain A, domain 2"/>
    <property type="match status" value="1"/>
</dbReference>
<dbReference type="RefSeq" id="XP_040673524.1">
    <property type="nucleotide sequence ID" value="XM_040810806.1"/>
</dbReference>
<dbReference type="PANTHER" id="PTHR42986:SF1">
    <property type="entry name" value="BENZALDEHYDE DEHYDROGENASE YFMT"/>
    <property type="match status" value="1"/>
</dbReference>
<dbReference type="Pfam" id="PF00171">
    <property type="entry name" value="Aldedh"/>
    <property type="match status" value="2"/>
</dbReference>
<proteinExistence type="inferred from homology"/>
<dbReference type="STRING" id="1036611.A0A1L9Q234"/>
<evidence type="ECO:0000256" key="1">
    <source>
        <dbReference type="ARBA" id="ARBA00009986"/>
    </source>
</evidence>
<dbReference type="OrthoDB" id="310895at2759"/>
<feature type="domain" description="Aldehyde dehydrogenase" evidence="3">
    <location>
        <begin position="21"/>
        <end position="137"/>
    </location>
</feature>
<accession>A0A1L9Q234</accession>
<name>A0A1L9Q234_ASPVE</name>
<sequence length="262" mass="28665">MARCGSIVPLIINGKDVLTNDHFPVTSPGTGKHLHDSSNATVAEALDAIGAASTAFETWKDSTPQQRRDIFLKAADILERRTAELVEYEVQETGADAGWASFNVSAAKGYLLDAAGKTASGEGRVPITQDPAHGALIYWPWPHGKYINKYAVILTDVQPSMRIYHEESFGPAVSLIPYENDDEALRIANDTDYGLSSAIFTRDLRKAIRLAKRIETGAVHINNMTVHDEVVLPHGGAKSSGFGRFNTGLEEWLRIKNITFDT</sequence>
<evidence type="ECO:0000256" key="2">
    <source>
        <dbReference type="ARBA" id="ARBA00023027"/>
    </source>
</evidence>
<gene>
    <name evidence="4" type="ORF">ASPVEDRAFT_33953</name>
</gene>
<feature type="domain" description="Aldehyde dehydrogenase" evidence="3">
    <location>
        <begin position="151"/>
        <end position="258"/>
    </location>
</feature>